<comment type="subcellular location">
    <subcellularLocation>
        <location evidence="1">Cell membrane</location>
        <topology evidence="1">Peripheral membrane protein</topology>
        <orientation evidence="1">Cytoplasmic side</orientation>
    </subcellularLocation>
</comment>
<dbReference type="GO" id="GO:0005886">
    <property type="term" value="C:plasma membrane"/>
    <property type="evidence" value="ECO:0007669"/>
    <property type="project" value="UniProtKB-SubCell"/>
</dbReference>
<feature type="transmembrane region" description="Helical" evidence="3">
    <location>
        <begin position="575"/>
        <end position="600"/>
    </location>
</feature>
<evidence type="ECO:0000313" key="5">
    <source>
        <dbReference type="EMBL" id="KAF7825649.1"/>
    </source>
</evidence>
<evidence type="ECO:0000259" key="4">
    <source>
        <dbReference type="Pfam" id="PF13962"/>
    </source>
</evidence>
<keyword evidence="2" id="KW-0040">ANK repeat</keyword>
<dbReference type="PANTHER" id="PTHR24177:SF215">
    <property type="entry name" value="PGG DOMAIN-CONTAINING PROTEIN"/>
    <property type="match status" value="1"/>
</dbReference>
<dbReference type="PROSITE" id="PS50297">
    <property type="entry name" value="ANK_REP_REGION"/>
    <property type="match status" value="1"/>
</dbReference>
<gene>
    <name evidence="5" type="ORF">G2W53_016813</name>
</gene>
<dbReference type="Gene3D" id="1.25.40.20">
    <property type="entry name" value="Ankyrin repeat-containing domain"/>
    <property type="match status" value="2"/>
</dbReference>
<comment type="caution">
    <text evidence="5">The sequence shown here is derived from an EMBL/GenBank/DDBJ whole genome shotgun (WGS) entry which is preliminary data.</text>
</comment>
<dbReference type="PROSITE" id="PS50088">
    <property type="entry name" value="ANK_REPEAT"/>
    <property type="match status" value="1"/>
</dbReference>
<feature type="domain" description="PGG" evidence="4">
    <location>
        <begin position="531"/>
        <end position="640"/>
    </location>
</feature>
<evidence type="ECO:0000256" key="2">
    <source>
        <dbReference type="PROSITE-ProRule" id="PRU00023"/>
    </source>
</evidence>
<dbReference type="SMART" id="SM00248">
    <property type="entry name" value="ANK"/>
    <property type="match status" value="4"/>
</dbReference>
<dbReference type="EMBL" id="JAAIUW010000006">
    <property type="protein sequence ID" value="KAF7825649.1"/>
    <property type="molecule type" value="Genomic_DNA"/>
</dbReference>
<name>A0A834WQI6_9FABA</name>
<protein>
    <submittedName>
        <fullName evidence="5">Ankyrin repeat-containing protein ITN1-like</fullName>
    </submittedName>
</protein>
<feature type="repeat" description="ANK" evidence="2">
    <location>
        <begin position="64"/>
        <end position="86"/>
    </location>
</feature>
<keyword evidence="3" id="KW-0472">Membrane</keyword>
<keyword evidence="3" id="KW-0812">Transmembrane</keyword>
<proteinExistence type="predicted"/>
<evidence type="ECO:0000256" key="1">
    <source>
        <dbReference type="ARBA" id="ARBA00004413"/>
    </source>
</evidence>
<accession>A0A834WQI6</accession>
<dbReference type="InterPro" id="IPR026961">
    <property type="entry name" value="PGG_dom"/>
</dbReference>
<dbReference type="AlphaFoldDB" id="A0A834WQI6"/>
<dbReference type="SUPFAM" id="SSF48403">
    <property type="entry name" value="Ankyrin repeat"/>
    <property type="match status" value="2"/>
</dbReference>
<sequence length="714" mass="82393">MDEREEVESYNYDTTHHHYHHEELPKFDFKMEEPQIASLEKDWDRFKSFFRTNPEALMEPFDLSGNTPIHAAVRSHDLALVKDLLDTIPDRDGDRWRALRKGNAHRNTVLHHVIHCKRVEMVDMLLEYEKDVKVPPEEHHRNNPPLLELGNDLGETPIYRAAKYGKLQILKHMAKHVDNIHQHFYRRVPDTIADRTSIFHMAIIGQFFDVAVWLTGVEGFEELAHATDKNGLTSLQLLSRMPSVFRSSCPKMGLFDKLIYAHLPDKGYKDGDDEDDEKYYRTQDIENAKRILNKPTSSVLSRINYGIWKIIAEEWDNIEEIWERKKKHKLVEEIAEVLVKQDNSWLDTYHAKPRTEVVLPVIQPCMRNPGKGRAKALEKSKTMEPIRSSVYTPLLLAGSTGIVEIAKRIIELHPEAIAHVSHDEQNVLHVAVKHRQMKIYKLIKKYGALKRLACQMSNKGRTLLHQVARMDYYDGGHQAGVVFQLQEELRWFHRVKKRIPLAFALYCNDDNLMARELFELEHADMLREAQEWIKSTAQSCSAVAVLVATVVFAAAYTVPGGTDNGVPVFLNSPLFLFFTITDVVALASSLVSVMMFLSILTSPFQMQEFYKSLPRKLTLGFALLFLSLTTTMLAFGSTILLTIRLENKRWSSSLIYSVMFFPVTLFGLTQYPIVMAVKYRMKRVWKALKKIVPRGIVKSTKAHAHKKRIYSKYS</sequence>
<evidence type="ECO:0000256" key="3">
    <source>
        <dbReference type="SAM" id="Phobius"/>
    </source>
</evidence>
<dbReference type="InterPro" id="IPR036770">
    <property type="entry name" value="Ankyrin_rpt-contain_sf"/>
</dbReference>
<evidence type="ECO:0000313" key="6">
    <source>
        <dbReference type="Proteomes" id="UP000634136"/>
    </source>
</evidence>
<dbReference type="OrthoDB" id="1427171at2759"/>
<feature type="transmembrane region" description="Helical" evidence="3">
    <location>
        <begin position="621"/>
        <end position="643"/>
    </location>
</feature>
<reference evidence="5" key="1">
    <citation type="submission" date="2020-09" db="EMBL/GenBank/DDBJ databases">
        <title>Genome-Enabled Discovery of Anthraquinone Biosynthesis in Senna tora.</title>
        <authorList>
            <person name="Kang S.-H."/>
            <person name="Pandey R.P."/>
            <person name="Lee C.-M."/>
            <person name="Sim J.-S."/>
            <person name="Jeong J.-T."/>
            <person name="Choi B.-S."/>
            <person name="Jung M."/>
            <person name="Ginzburg D."/>
            <person name="Zhao K."/>
            <person name="Won S.Y."/>
            <person name="Oh T.-J."/>
            <person name="Yu Y."/>
            <person name="Kim N.-H."/>
            <person name="Lee O.R."/>
            <person name="Lee T.-H."/>
            <person name="Bashyal P."/>
            <person name="Kim T.-S."/>
            <person name="Lee W.-H."/>
            <person name="Kawkins C."/>
            <person name="Kim C.-K."/>
            <person name="Kim J.S."/>
            <person name="Ahn B.O."/>
            <person name="Rhee S.Y."/>
            <person name="Sohng J.K."/>
        </authorList>
    </citation>
    <scope>NUCLEOTIDE SEQUENCE</scope>
    <source>
        <tissue evidence="5">Leaf</tissue>
    </source>
</reference>
<dbReference type="Proteomes" id="UP000634136">
    <property type="component" value="Unassembled WGS sequence"/>
</dbReference>
<keyword evidence="6" id="KW-1185">Reference proteome</keyword>
<dbReference type="InterPro" id="IPR002110">
    <property type="entry name" value="Ankyrin_rpt"/>
</dbReference>
<keyword evidence="3" id="KW-1133">Transmembrane helix</keyword>
<organism evidence="5 6">
    <name type="scientific">Senna tora</name>
    <dbReference type="NCBI Taxonomy" id="362788"/>
    <lineage>
        <taxon>Eukaryota</taxon>
        <taxon>Viridiplantae</taxon>
        <taxon>Streptophyta</taxon>
        <taxon>Embryophyta</taxon>
        <taxon>Tracheophyta</taxon>
        <taxon>Spermatophyta</taxon>
        <taxon>Magnoliopsida</taxon>
        <taxon>eudicotyledons</taxon>
        <taxon>Gunneridae</taxon>
        <taxon>Pentapetalae</taxon>
        <taxon>rosids</taxon>
        <taxon>fabids</taxon>
        <taxon>Fabales</taxon>
        <taxon>Fabaceae</taxon>
        <taxon>Caesalpinioideae</taxon>
        <taxon>Cassia clade</taxon>
        <taxon>Senna</taxon>
    </lineage>
</organism>
<dbReference type="PANTHER" id="PTHR24177">
    <property type="entry name" value="CASKIN"/>
    <property type="match status" value="1"/>
</dbReference>
<feature type="transmembrane region" description="Helical" evidence="3">
    <location>
        <begin position="655"/>
        <end position="677"/>
    </location>
</feature>
<dbReference type="Pfam" id="PF13962">
    <property type="entry name" value="PGG"/>
    <property type="match status" value="1"/>
</dbReference>